<evidence type="ECO:0000259" key="3">
    <source>
        <dbReference type="Pfam" id="PF05050"/>
    </source>
</evidence>
<keyword evidence="2" id="KW-0472">Membrane</keyword>
<accession>A0ABD3P390</accession>
<feature type="region of interest" description="Disordered" evidence="1">
    <location>
        <begin position="1"/>
        <end position="21"/>
    </location>
</feature>
<keyword evidence="5" id="KW-1185">Reference proteome</keyword>
<dbReference type="InterPro" id="IPR053202">
    <property type="entry name" value="EGF_Rcpt_Signaling_Reg"/>
</dbReference>
<keyword evidence="2" id="KW-0812">Transmembrane</keyword>
<dbReference type="Gene3D" id="3.40.50.150">
    <property type="entry name" value="Vaccinia Virus protein VP39"/>
    <property type="match status" value="1"/>
</dbReference>
<dbReference type="PANTHER" id="PTHR34009:SF2">
    <property type="entry name" value="PROTEIN STAR"/>
    <property type="match status" value="1"/>
</dbReference>
<reference evidence="4 5" key="1">
    <citation type="submission" date="2024-10" db="EMBL/GenBank/DDBJ databases">
        <title>Updated reference genomes for cyclostephanoid diatoms.</title>
        <authorList>
            <person name="Roberts W.R."/>
            <person name="Alverson A.J."/>
        </authorList>
    </citation>
    <scope>NUCLEOTIDE SEQUENCE [LARGE SCALE GENOMIC DNA]</scope>
    <source>
        <strain evidence="4 5">AJA010-31</strain>
    </source>
</reference>
<dbReference type="SUPFAM" id="SSF53335">
    <property type="entry name" value="S-adenosyl-L-methionine-dependent methyltransferases"/>
    <property type="match status" value="1"/>
</dbReference>
<dbReference type="AlphaFoldDB" id="A0ABD3P390"/>
<dbReference type="PANTHER" id="PTHR34009">
    <property type="entry name" value="PROTEIN STAR"/>
    <property type="match status" value="1"/>
</dbReference>
<dbReference type="Pfam" id="PF05050">
    <property type="entry name" value="Methyltransf_21"/>
    <property type="match status" value="1"/>
</dbReference>
<dbReference type="InterPro" id="IPR029063">
    <property type="entry name" value="SAM-dependent_MTases_sf"/>
</dbReference>
<feature type="domain" description="Methyltransferase FkbM" evidence="3">
    <location>
        <begin position="112"/>
        <end position="246"/>
    </location>
</feature>
<dbReference type="InterPro" id="IPR006342">
    <property type="entry name" value="FkbM_mtfrase"/>
</dbReference>
<evidence type="ECO:0000256" key="2">
    <source>
        <dbReference type="SAM" id="Phobius"/>
    </source>
</evidence>
<evidence type="ECO:0000313" key="5">
    <source>
        <dbReference type="Proteomes" id="UP001530400"/>
    </source>
</evidence>
<gene>
    <name evidence="4" type="ORF">ACHAWO_000801</name>
</gene>
<protein>
    <recommendedName>
        <fullName evidence="3">Methyltransferase FkbM domain-containing protein</fullName>
    </recommendedName>
</protein>
<keyword evidence="2" id="KW-1133">Transmembrane helix</keyword>
<organism evidence="4 5">
    <name type="scientific">Cyclotella atomus</name>
    <dbReference type="NCBI Taxonomy" id="382360"/>
    <lineage>
        <taxon>Eukaryota</taxon>
        <taxon>Sar</taxon>
        <taxon>Stramenopiles</taxon>
        <taxon>Ochrophyta</taxon>
        <taxon>Bacillariophyta</taxon>
        <taxon>Coscinodiscophyceae</taxon>
        <taxon>Thalassiosirophycidae</taxon>
        <taxon>Stephanodiscales</taxon>
        <taxon>Stephanodiscaceae</taxon>
        <taxon>Cyclotella</taxon>
    </lineage>
</organism>
<evidence type="ECO:0000313" key="4">
    <source>
        <dbReference type="EMBL" id="KAL3782228.1"/>
    </source>
</evidence>
<sequence>MFRRRQRPKQPDESNIFILTSNPHSHPYNRRNPLQKKYIHLCIIILSIDLLLTITRQTHPHSSLPLLQRLVHTPGKDGTFAQNYQDTWIVKLTRTSPQLSTSTSSSTPFFLDIGAYHGLWCSNSYLLEQQYNWRGACVEPFPDGFQQRSCQLFVNAMSDTDGVEVNFSGVGQERTIGSTSDSDTSKHTRGKLMANTISFPTLLKQSKAPSFIAFVSLDVEGHEYTALTKFPWDDYTVGAWIIEGHDAQVKKLLESHGYMQRPVKNRGADEYFVRDEYWSEVMVEKEWRVHPLFSWGC</sequence>
<feature type="transmembrane region" description="Helical" evidence="2">
    <location>
        <begin position="38"/>
        <end position="55"/>
    </location>
</feature>
<dbReference type="EMBL" id="JALLPJ020000816">
    <property type="protein sequence ID" value="KAL3782228.1"/>
    <property type="molecule type" value="Genomic_DNA"/>
</dbReference>
<evidence type="ECO:0000256" key="1">
    <source>
        <dbReference type="SAM" id="MobiDB-lite"/>
    </source>
</evidence>
<name>A0ABD3P390_9STRA</name>
<dbReference type="Proteomes" id="UP001530400">
    <property type="component" value="Unassembled WGS sequence"/>
</dbReference>
<proteinExistence type="predicted"/>
<comment type="caution">
    <text evidence="4">The sequence shown here is derived from an EMBL/GenBank/DDBJ whole genome shotgun (WGS) entry which is preliminary data.</text>
</comment>